<feature type="transmembrane region" description="Helical" evidence="1">
    <location>
        <begin position="6"/>
        <end position="22"/>
    </location>
</feature>
<reference evidence="3" key="1">
    <citation type="submission" date="2009-11" db="EMBL/GenBank/DDBJ databases">
        <title>Genome sequencing of Bartonella species and comparative genomics.</title>
        <authorList>
            <person name="Engel P."/>
            <person name="Salzburger W."/>
            <person name="Marius L."/>
            <person name="Chao-Chin C."/>
            <person name="Soichi M."/>
            <person name="Christa L."/>
            <person name="Alexandra C."/>
            <person name="Aurelie L."/>
            <person name="Claudine M."/>
            <person name="Stephan S.C."/>
            <person name="Christoph D."/>
        </authorList>
    </citation>
    <scope>NUCLEOTIDE SEQUENCE [LARGE SCALE GENOMIC DNA]</scope>
    <source>
        <strain evidence="3">CIP 104772 / 73</strain>
    </source>
</reference>
<name>E6YJJ7_BARC7</name>
<protein>
    <submittedName>
        <fullName evidence="2">Uncharacterized protein</fullName>
    </submittedName>
</protein>
<evidence type="ECO:0000256" key="1">
    <source>
        <dbReference type="SAM" id="Phobius"/>
    </source>
</evidence>
<dbReference type="HOGENOM" id="CLU_3114952_0_0_5"/>
<accession>E6YJJ7</accession>
<organism evidence="2 3">
    <name type="scientific">Bartonella clarridgeiae (strain CCUG 45776 / CIP 104772 / 73)</name>
    <dbReference type="NCBI Taxonomy" id="696125"/>
    <lineage>
        <taxon>Bacteria</taxon>
        <taxon>Pseudomonadati</taxon>
        <taxon>Pseudomonadota</taxon>
        <taxon>Alphaproteobacteria</taxon>
        <taxon>Hyphomicrobiales</taxon>
        <taxon>Bartonellaceae</taxon>
        <taxon>Bartonella</taxon>
    </lineage>
</organism>
<proteinExistence type="predicted"/>
<dbReference type="AlphaFoldDB" id="E6YJJ7"/>
<evidence type="ECO:0000313" key="3">
    <source>
        <dbReference type="Proteomes" id="UP000009101"/>
    </source>
</evidence>
<keyword evidence="1" id="KW-1133">Transmembrane helix</keyword>
<sequence length="50" mass="6202">MMNHFFLSLFSYTIVLMWLILNRFNLGHFFGDFLMSIVILYWGFFSYNFF</sequence>
<keyword evidence="1" id="KW-0472">Membrane</keyword>
<dbReference type="KEGG" id="bcd:BARCL_1363"/>
<dbReference type="Proteomes" id="UP000009101">
    <property type="component" value="Chromosome"/>
</dbReference>
<keyword evidence="3" id="KW-1185">Reference proteome</keyword>
<dbReference type="EMBL" id="FN645454">
    <property type="protein sequence ID" value="CBI77035.1"/>
    <property type="molecule type" value="Genomic_DNA"/>
</dbReference>
<reference evidence="2 3" key="2">
    <citation type="journal article" date="2011" name="PLoS Genet.">
        <title>Parallel evolution of a type IV secretion system in radiating lineages of the host-restricted bacterial pathogen Bartonella.</title>
        <authorList>
            <person name="Engel P."/>
            <person name="Salzburger W."/>
            <person name="Liesch M."/>
            <person name="Chang C.C."/>
            <person name="Maruyama S."/>
            <person name="Lanz C."/>
            <person name="Calteau A."/>
            <person name="Lajus A."/>
            <person name="Medigue C."/>
            <person name="Schuster S.C."/>
            <person name="Dehio C."/>
        </authorList>
    </citation>
    <scope>NUCLEOTIDE SEQUENCE [LARGE SCALE GENOMIC DNA]</scope>
    <source>
        <strain evidence="3">CIP 104772 / 73</strain>
    </source>
</reference>
<feature type="transmembrane region" description="Helical" evidence="1">
    <location>
        <begin position="29"/>
        <end position="49"/>
    </location>
</feature>
<gene>
    <name evidence="2" type="ordered locus">BARCL_1363</name>
</gene>
<evidence type="ECO:0000313" key="2">
    <source>
        <dbReference type="EMBL" id="CBI77035.1"/>
    </source>
</evidence>
<keyword evidence="1" id="KW-0812">Transmembrane</keyword>